<proteinExistence type="predicted"/>
<dbReference type="InterPro" id="IPR012337">
    <property type="entry name" value="RNaseH-like_sf"/>
</dbReference>
<dbReference type="OrthoDB" id="105294at2759"/>
<dbReference type="EMBL" id="BSXT01002963">
    <property type="protein sequence ID" value="GMF51859.1"/>
    <property type="molecule type" value="Genomic_DNA"/>
</dbReference>
<evidence type="ECO:0000313" key="1">
    <source>
        <dbReference type="EMBL" id="GMF51859.1"/>
    </source>
</evidence>
<keyword evidence="2" id="KW-1185">Reference proteome</keyword>
<comment type="caution">
    <text evidence="1">The sequence shown here is derived from an EMBL/GenBank/DDBJ whole genome shotgun (WGS) entry which is preliminary data.</text>
</comment>
<evidence type="ECO:0000313" key="2">
    <source>
        <dbReference type="Proteomes" id="UP001165121"/>
    </source>
</evidence>
<dbReference type="PANTHER" id="PTHR40866">
    <property type="entry name" value="BED-TYPE DOMAIN-CONTAINING PROTEIN"/>
    <property type="match status" value="1"/>
</dbReference>
<dbReference type="SUPFAM" id="SSF53098">
    <property type="entry name" value="Ribonuclease H-like"/>
    <property type="match status" value="1"/>
</dbReference>
<dbReference type="PANTHER" id="PTHR40866:SF1">
    <property type="entry name" value="BED-TYPE DOMAIN-CONTAINING PROTEIN"/>
    <property type="match status" value="1"/>
</dbReference>
<dbReference type="AlphaFoldDB" id="A0A9W6Y3I4"/>
<sequence length="234" mass="26097">MPIEEVDNKLTRDMSRWSSVSSRTLKQYMVQVERKLETAIALEMPDSIGIMFDGWSTGSTYYVGVYAIYVVEDSPQRVLLAFAPLLEENDFGADAHITFITETLAVFGKRPDCLRFIVGDNCTTNQAIATRMGLPLVGCASHRLNLEIQQHLAEHEALLSQVNELMCQLRTKKCRDVALVYGSAACKEKRHPLEFDVQDGEEVYADQGCCRTCEGGRRVSASISGLQEAHEAAR</sequence>
<gene>
    <name evidence="1" type="ORF">Pfra01_002111200</name>
</gene>
<dbReference type="Proteomes" id="UP001165121">
    <property type="component" value="Unassembled WGS sequence"/>
</dbReference>
<reference evidence="1" key="1">
    <citation type="submission" date="2023-04" db="EMBL/GenBank/DDBJ databases">
        <title>Phytophthora fragariaefolia NBRC 109709.</title>
        <authorList>
            <person name="Ichikawa N."/>
            <person name="Sato H."/>
            <person name="Tonouchi N."/>
        </authorList>
    </citation>
    <scope>NUCLEOTIDE SEQUENCE</scope>
    <source>
        <strain evidence="1">NBRC 109709</strain>
    </source>
</reference>
<organism evidence="1 2">
    <name type="scientific">Phytophthora fragariaefolia</name>
    <dbReference type="NCBI Taxonomy" id="1490495"/>
    <lineage>
        <taxon>Eukaryota</taxon>
        <taxon>Sar</taxon>
        <taxon>Stramenopiles</taxon>
        <taxon>Oomycota</taxon>
        <taxon>Peronosporomycetes</taxon>
        <taxon>Peronosporales</taxon>
        <taxon>Peronosporaceae</taxon>
        <taxon>Phytophthora</taxon>
    </lineage>
</organism>
<name>A0A9W6Y3I4_9STRA</name>
<accession>A0A9W6Y3I4</accession>
<protein>
    <submittedName>
        <fullName evidence="1">Unnamed protein product</fullName>
    </submittedName>
</protein>